<dbReference type="SUPFAM" id="SSF140931">
    <property type="entry name" value="Fic-like"/>
    <property type="match status" value="1"/>
</dbReference>
<reference evidence="2 3" key="1">
    <citation type="submission" date="2020-08" db="EMBL/GenBank/DDBJ databases">
        <title>A Genomic Blueprint of the Chicken Gut Microbiome.</title>
        <authorList>
            <person name="Gilroy R."/>
            <person name="Ravi A."/>
            <person name="Getino M."/>
            <person name="Pursley I."/>
            <person name="Horton D.L."/>
            <person name="Alikhan N.-F."/>
            <person name="Baker D."/>
            <person name="Gharbi K."/>
            <person name="Hall N."/>
            <person name="Watson M."/>
            <person name="Adriaenssens E.M."/>
            <person name="Foster-Nyarko E."/>
            <person name="Jarju S."/>
            <person name="Secka A."/>
            <person name="Antonio M."/>
            <person name="Oren A."/>
            <person name="Chaudhuri R."/>
            <person name="La Ragione R.M."/>
            <person name="Hildebrand F."/>
            <person name="Pallen M.J."/>
        </authorList>
    </citation>
    <scope>NUCLEOTIDE SEQUENCE [LARGE SCALE GENOMIC DNA]</scope>
    <source>
        <strain evidence="2 3">Sa3CUA8</strain>
    </source>
</reference>
<feature type="domain" description="Fido" evidence="1">
    <location>
        <begin position="149"/>
        <end position="297"/>
    </location>
</feature>
<proteinExistence type="predicted"/>
<organism evidence="2 3">
    <name type="scientific">Sporosarcina gallistercoris</name>
    <dbReference type="NCBI Taxonomy" id="2762245"/>
    <lineage>
        <taxon>Bacteria</taxon>
        <taxon>Bacillati</taxon>
        <taxon>Bacillota</taxon>
        <taxon>Bacilli</taxon>
        <taxon>Bacillales</taxon>
        <taxon>Caryophanaceae</taxon>
        <taxon>Sporosarcina</taxon>
    </lineage>
</organism>
<evidence type="ECO:0000313" key="2">
    <source>
        <dbReference type="EMBL" id="MBD7909245.1"/>
    </source>
</evidence>
<dbReference type="PANTHER" id="PTHR13504:SF40">
    <property type="entry name" value="FIDO DOMAIN-CONTAINING PROTEIN"/>
    <property type="match status" value="1"/>
</dbReference>
<dbReference type="RefSeq" id="WP_191691253.1">
    <property type="nucleotide sequence ID" value="NZ_JACSQY010000011.1"/>
</dbReference>
<evidence type="ECO:0000313" key="3">
    <source>
        <dbReference type="Proteomes" id="UP000659496"/>
    </source>
</evidence>
<dbReference type="EMBL" id="JACSQY010000011">
    <property type="protein sequence ID" value="MBD7909245.1"/>
    <property type="molecule type" value="Genomic_DNA"/>
</dbReference>
<protein>
    <submittedName>
        <fullName evidence="2">Fic family protein</fullName>
    </submittedName>
</protein>
<dbReference type="Proteomes" id="UP000659496">
    <property type="component" value="Unassembled WGS sequence"/>
</dbReference>
<dbReference type="Gene3D" id="1.10.3290.10">
    <property type="entry name" value="Fido-like domain"/>
    <property type="match status" value="1"/>
</dbReference>
<gene>
    <name evidence="2" type="ORF">H9659_12990</name>
</gene>
<dbReference type="InterPro" id="IPR003812">
    <property type="entry name" value="Fido"/>
</dbReference>
<dbReference type="InterPro" id="IPR036597">
    <property type="entry name" value="Fido-like_dom_sf"/>
</dbReference>
<dbReference type="Pfam" id="PF02661">
    <property type="entry name" value="Fic"/>
    <property type="match status" value="1"/>
</dbReference>
<keyword evidence="3" id="KW-1185">Reference proteome</keyword>
<dbReference type="PROSITE" id="PS51459">
    <property type="entry name" value="FIDO"/>
    <property type="match status" value="1"/>
</dbReference>
<name>A0ABR8PM44_9BACL</name>
<dbReference type="InterPro" id="IPR040198">
    <property type="entry name" value="Fido_containing"/>
</dbReference>
<evidence type="ECO:0000259" key="1">
    <source>
        <dbReference type="PROSITE" id="PS51459"/>
    </source>
</evidence>
<accession>A0ABR8PM44</accession>
<comment type="caution">
    <text evidence="2">The sequence shown here is derived from an EMBL/GenBank/DDBJ whole genome shotgun (WGS) entry which is preliminary data.</text>
</comment>
<sequence length="410" mass="47786">MTYDKLSKLFYKLTTSDYNLEYQKRKESYGCYSTNLTIKGFKRERLTNDTFELFYVNIPELMKLNNEVLLNSSKISSLVNKLPGFVIEPYFNKLIINEAQSNNEIEGVKSTKKELSDALKELTKPEPKNKKFLGLMKTYLHIEDIDPFEKTESFRVLYDNLVADEISSDDIPDGELFRKGYVEVNDGNSTTHIGISSEKNIIIALKELIDYLNDQSHPNLYRYMVAHYFYEYIHPFYDGNGRTGRLIVGSYLSRYLEKYSAITFSYAVNKNKSKYYKALEEVPSPLNKGEITFYLIDMLQLLSSGQKGIIEDLEENLLKLNRINEYLSHDNWTEKANERELLYILITINVFVQEDTELSLANLMTLSKKSRYLINNSMTYLINHDYVEVATHYPKSFKVSRECLETIIPV</sequence>
<dbReference type="PANTHER" id="PTHR13504">
    <property type="entry name" value="FIDO DOMAIN-CONTAINING PROTEIN DDB_G0283145"/>
    <property type="match status" value="1"/>
</dbReference>